<dbReference type="Proteomes" id="UP000029080">
    <property type="component" value="Unassembled WGS sequence"/>
</dbReference>
<accession>A0A087EBJ0</accession>
<name>A0A087EBJ0_9BIFI</name>
<reference evidence="1 2" key="1">
    <citation type="submission" date="2014-03" db="EMBL/GenBank/DDBJ databases">
        <title>Genomics of Bifidobacteria.</title>
        <authorList>
            <person name="Ventura M."/>
            <person name="Milani C."/>
            <person name="Lugli G.A."/>
        </authorList>
    </citation>
    <scope>NUCLEOTIDE SEQUENCE [LARGE SCALE GENOMIC DNA]</scope>
    <source>
        <strain evidence="1 2">JCM 13495</strain>
    </source>
</reference>
<dbReference type="AlphaFoldDB" id="A0A087EBJ0"/>
<comment type="caution">
    <text evidence="1">The sequence shown here is derived from an EMBL/GenBank/DDBJ whole genome shotgun (WGS) entry which is preliminary data.</text>
</comment>
<keyword evidence="2" id="KW-1185">Reference proteome</keyword>
<organism evidence="1 2">
    <name type="scientific">Bifidobacterium tsurumiense</name>
    <dbReference type="NCBI Taxonomy" id="356829"/>
    <lineage>
        <taxon>Bacteria</taxon>
        <taxon>Bacillati</taxon>
        <taxon>Actinomycetota</taxon>
        <taxon>Actinomycetes</taxon>
        <taxon>Bifidobacteriales</taxon>
        <taxon>Bifidobacteriaceae</taxon>
        <taxon>Bifidobacterium</taxon>
    </lineage>
</organism>
<protein>
    <submittedName>
        <fullName evidence="1">Uncharacterized protein</fullName>
    </submittedName>
</protein>
<dbReference type="STRING" id="356829.BITS_1689"/>
<evidence type="ECO:0000313" key="1">
    <source>
        <dbReference type="EMBL" id="KFJ05141.1"/>
    </source>
</evidence>
<proteinExistence type="predicted"/>
<evidence type="ECO:0000313" key="2">
    <source>
        <dbReference type="Proteomes" id="UP000029080"/>
    </source>
</evidence>
<dbReference type="EMBL" id="JGZU01000016">
    <property type="protein sequence ID" value="KFJ05141.1"/>
    <property type="molecule type" value="Genomic_DNA"/>
</dbReference>
<sequence>MDTEILLSQPINKPMICRLSAMLVDIAEIPTSWNYAASDTSQSASAMLSSPKSNNVTQAQIRPSKLTARLYAHIAVCLN</sequence>
<gene>
    <name evidence="1" type="ORF">BITS_1689</name>
</gene>